<feature type="compositionally biased region" description="Basic and acidic residues" evidence="1">
    <location>
        <begin position="51"/>
        <end position="61"/>
    </location>
</feature>
<dbReference type="InParanoid" id="A0A0C3DI11"/>
<keyword evidence="4" id="KW-1185">Reference proteome</keyword>
<keyword evidence="2" id="KW-0732">Signal</keyword>
<reference evidence="4" key="2">
    <citation type="submission" date="2015-01" db="EMBL/GenBank/DDBJ databases">
        <title>Evolutionary Origins and Diversification of the Mycorrhizal Mutualists.</title>
        <authorList>
            <consortium name="DOE Joint Genome Institute"/>
            <consortium name="Mycorrhizal Genomics Consortium"/>
            <person name="Kohler A."/>
            <person name="Kuo A."/>
            <person name="Nagy L.G."/>
            <person name="Floudas D."/>
            <person name="Copeland A."/>
            <person name="Barry K.W."/>
            <person name="Cichocki N."/>
            <person name="Veneault-Fourrey C."/>
            <person name="LaButti K."/>
            <person name="Lindquist E.A."/>
            <person name="Lipzen A."/>
            <person name="Lundell T."/>
            <person name="Morin E."/>
            <person name="Murat C."/>
            <person name="Riley R."/>
            <person name="Ohm R."/>
            <person name="Sun H."/>
            <person name="Tunlid A."/>
            <person name="Henrissat B."/>
            <person name="Grigoriev I.V."/>
            <person name="Hibbett D.S."/>
            <person name="Martin F."/>
        </authorList>
    </citation>
    <scope>NUCLEOTIDE SEQUENCE [LARGE SCALE GENOMIC DNA]</scope>
    <source>
        <strain evidence="4">Zn</strain>
    </source>
</reference>
<feature type="compositionally biased region" description="Polar residues" evidence="1">
    <location>
        <begin position="62"/>
        <end position="94"/>
    </location>
</feature>
<evidence type="ECO:0000256" key="2">
    <source>
        <dbReference type="SAM" id="SignalP"/>
    </source>
</evidence>
<feature type="region of interest" description="Disordered" evidence="1">
    <location>
        <begin position="29"/>
        <end position="169"/>
    </location>
</feature>
<feature type="signal peptide" evidence="2">
    <location>
        <begin position="1"/>
        <end position="19"/>
    </location>
</feature>
<dbReference type="AlphaFoldDB" id="A0A0C3DI11"/>
<feature type="compositionally biased region" description="Polar residues" evidence="1">
    <location>
        <begin position="29"/>
        <end position="48"/>
    </location>
</feature>
<gene>
    <name evidence="3" type="ORF">OIDMADRAFT_144289</name>
</gene>
<name>A0A0C3DI11_OIDMZ</name>
<dbReference type="EMBL" id="KN832875">
    <property type="protein sequence ID" value="KIN01608.1"/>
    <property type="molecule type" value="Genomic_DNA"/>
</dbReference>
<protein>
    <submittedName>
        <fullName evidence="3">Uncharacterized protein</fullName>
    </submittedName>
</protein>
<sequence>MLLRSFLAVITTIVMVTSALPIAKPPKLSLNTNVQATGPPTPNDNWPKTITDGELRQKNPDESPTTLSGPQIGPSRNYNPGQPHTNTPVTQYSRRNPEPVKKPGLTINTNVAATGPPTPNENWPKTITDGELRQKNPDESPTTLSGPQIGPSQNYNPGNPHANTPVTPH</sequence>
<dbReference type="Proteomes" id="UP000054321">
    <property type="component" value="Unassembled WGS sequence"/>
</dbReference>
<dbReference type="HOGENOM" id="CLU_1578996_0_0_1"/>
<proteinExistence type="predicted"/>
<organism evidence="3 4">
    <name type="scientific">Oidiodendron maius (strain Zn)</name>
    <dbReference type="NCBI Taxonomy" id="913774"/>
    <lineage>
        <taxon>Eukaryota</taxon>
        <taxon>Fungi</taxon>
        <taxon>Dikarya</taxon>
        <taxon>Ascomycota</taxon>
        <taxon>Pezizomycotina</taxon>
        <taxon>Leotiomycetes</taxon>
        <taxon>Leotiomycetes incertae sedis</taxon>
        <taxon>Myxotrichaceae</taxon>
        <taxon>Oidiodendron</taxon>
    </lineage>
</organism>
<accession>A0A0C3DI11</accession>
<feature type="compositionally biased region" description="Basic and acidic residues" evidence="1">
    <location>
        <begin position="128"/>
        <end position="138"/>
    </location>
</feature>
<evidence type="ECO:0000313" key="4">
    <source>
        <dbReference type="Proteomes" id="UP000054321"/>
    </source>
</evidence>
<evidence type="ECO:0000256" key="1">
    <source>
        <dbReference type="SAM" id="MobiDB-lite"/>
    </source>
</evidence>
<reference evidence="3 4" key="1">
    <citation type="submission" date="2014-04" db="EMBL/GenBank/DDBJ databases">
        <authorList>
            <consortium name="DOE Joint Genome Institute"/>
            <person name="Kuo A."/>
            <person name="Martino E."/>
            <person name="Perotto S."/>
            <person name="Kohler A."/>
            <person name="Nagy L.G."/>
            <person name="Floudas D."/>
            <person name="Copeland A."/>
            <person name="Barry K.W."/>
            <person name="Cichocki N."/>
            <person name="Veneault-Fourrey C."/>
            <person name="LaButti K."/>
            <person name="Lindquist E.A."/>
            <person name="Lipzen A."/>
            <person name="Lundell T."/>
            <person name="Morin E."/>
            <person name="Murat C."/>
            <person name="Sun H."/>
            <person name="Tunlid A."/>
            <person name="Henrissat B."/>
            <person name="Grigoriev I.V."/>
            <person name="Hibbett D.S."/>
            <person name="Martin F."/>
            <person name="Nordberg H.P."/>
            <person name="Cantor M.N."/>
            <person name="Hua S.X."/>
        </authorList>
    </citation>
    <scope>NUCLEOTIDE SEQUENCE [LARGE SCALE GENOMIC DNA]</scope>
    <source>
        <strain evidence="3 4">Zn</strain>
    </source>
</reference>
<evidence type="ECO:0000313" key="3">
    <source>
        <dbReference type="EMBL" id="KIN01608.1"/>
    </source>
</evidence>
<feature type="chain" id="PRO_5002163502" evidence="2">
    <location>
        <begin position="20"/>
        <end position="169"/>
    </location>
</feature>
<feature type="compositionally biased region" description="Polar residues" evidence="1">
    <location>
        <begin position="139"/>
        <end position="169"/>
    </location>
</feature>